<feature type="transmembrane region" description="Helical" evidence="8">
    <location>
        <begin position="189"/>
        <end position="212"/>
    </location>
</feature>
<dbReference type="VEuPathDB" id="FungiDB:UREG_00176"/>
<accession>C4JKY2</accession>
<evidence type="ECO:0000256" key="1">
    <source>
        <dbReference type="ARBA" id="ARBA00004141"/>
    </source>
</evidence>
<feature type="transmembrane region" description="Helical" evidence="8">
    <location>
        <begin position="134"/>
        <end position="151"/>
    </location>
</feature>
<evidence type="ECO:0000313" key="11">
    <source>
        <dbReference type="Proteomes" id="UP000002058"/>
    </source>
</evidence>
<keyword evidence="3 7" id="KW-0813">Transport</keyword>
<organism evidence="10 11">
    <name type="scientific">Uncinocarpus reesii (strain UAMH 1704)</name>
    <dbReference type="NCBI Taxonomy" id="336963"/>
    <lineage>
        <taxon>Eukaryota</taxon>
        <taxon>Fungi</taxon>
        <taxon>Dikarya</taxon>
        <taxon>Ascomycota</taxon>
        <taxon>Pezizomycotina</taxon>
        <taxon>Eurotiomycetes</taxon>
        <taxon>Eurotiomycetidae</taxon>
        <taxon>Onygenales</taxon>
        <taxon>Onygenaceae</taxon>
        <taxon>Uncinocarpus</taxon>
    </lineage>
</organism>
<dbReference type="EMBL" id="CH476615">
    <property type="protein sequence ID" value="EEP75330.1"/>
    <property type="molecule type" value="Genomic_DNA"/>
</dbReference>
<dbReference type="InParanoid" id="C4JKY2"/>
<sequence length="492" mass="52265">MEPSRLSEARATPYLIFLVLITTLGPLQFGYHLAELNAPQAVITCEKKSIQSSWLGLASSSGGLPQCIPMNPSQFGLVSSSYTLGGLLGALLAGPLSTKYGRVLALRATTLFFVLGPIAEALAPSIPVFVSGRLLSGVGAGAAIVVGPIYIAEIAPPKDRGFFGAFTQVMTNVGILATQSLGYFLSKGILWRIILAVAGFIGLADLLGLLFVPESPIWLAEHQRLAHAKRILQRIRGQNADIHAEIKNWQINISSTDTTEEESLLTLPPGNLPPKKPPVSIFGVVRDPLYRRAIIAVVAVMITQQFTGINSIIMYSVSLLSTILPTTAALLTVIVSSINLFTTLLCAPLADKLGRKKCLLLSITGMGVSSALLAISIASNLKLLSAISTLLFVASFAVGLGPVPFILASELVGPEAVGATQSWAQATNWVATFIVAQFFPALNVALGGKGKVYWVFAGMALTLGGFIAWWVPETKGKTTMDEVWGRADRRVD</sequence>
<dbReference type="PRINTS" id="PR00171">
    <property type="entry name" value="SUGRTRNSPORT"/>
</dbReference>
<evidence type="ECO:0000256" key="7">
    <source>
        <dbReference type="RuleBase" id="RU003346"/>
    </source>
</evidence>
<dbReference type="GO" id="GO:0016020">
    <property type="term" value="C:membrane"/>
    <property type="evidence" value="ECO:0007669"/>
    <property type="project" value="UniProtKB-SubCell"/>
</dbReference>
<dbReference type="KEGG" id="ure:UREG_00176"/>
<evidence type="ECO:0000256" key="4">
    <source>
        <dbReference type="ARBA" id="ARBA00022692"/>
    </source>
</evidence>
<feature type="transmembrane region" description="Helical" evidence="8">
    <location>
        <begin position="428"/>
        <end position="446"/>
    </location>
</feature>
<proteinExistence type="inferred from homology"/>
<dbReference type="PROSITE" id="PS00217">
    <property type="entry name" value="SUGAR_TRANSPORT_2"/>
    <property type="match status" value="1"/>
</dbReference>
<dbReference type="Proteomes" id="UP000002058">
    <property type="component" value="Unassembled WGS sequence"/>
</dbReference>
<feature type="transmembrane region" description="Helical" evidence="8">
    <location>
        <begin position="452"/>
        <end position="471"/>
    </location>
</feature>
<evidence type="ECO:0000256" key="5">
    <source>
        <dbReference type="ARBA" id="ARBA00022989"/>
    </source>
</evidence>
<dbReference type="OrthoDB" id="4540492at2759"/>
<keyword evidence="5 8" id="KW-1133">Transmembrane helix</keyword>
<evidence type="ECO:0000256" key="6">
    <source>
        <dbReference type="ARBA" id="ARBA00023136"/>
    </source>
</evidence>
<dbReference type="InterPro" id="IPR005829">
    <property type="entry name" value="Sugar_transporter_CS"/>
</dbReference>
<dbReference type="HOGENOM" id="CLU_001265_30_5_1"/>
<keyword evidence="6 8" id="KW-0472">Membrane</keyword>
<feature type="transmembrane region" description="Helical" evidence="8">
    <location>
        <begin position="104"/>
        <end position="122"/>
    </location>
</feature>
<feature type="transmembrane region" description="Helical" evidence="8">
    <location>
        <begin position="383"/>
        <end position="407"/>
    </location>
</feature>
<dbReference type="InterPro" id="IPR036259">
    <property type="entry name" value="MFS_trans_sf"/>
</dbReference>
<comment type="subcellular location">
    <subcellularLocation>
        <location evidence="1">Membrane</location>
        <topology evidence="1">Multi-pass membrane protein</topology>
    </subcellularLocation>
</comment>
<feature type="transmembrane region" description="Helical" evidence="8">
    <location>
        <begin position="293"/>
        <end position="317"/>
    </location>
</feature>
<feature type="transmembrane region" description="Helical" evidence="8">
    <location>
        <begin position="12"/>
        <end position="31"/>
    </location>
</feature>
<reference evidence="11" key="1">
    <citation type="journal article" date="2009" name="Genome Res.">
        <title>Comparative genomic analyses of the human fungal pathogens Coccidioides and their relatives.</title>
        <authorList>
            <person name="Sharpton T.J."/>
            <person name="Stajich J.E."/>
            <person name="Rounsley S.D."/>
            <person name="Gardner M.J."/>
            <person name="Wortman J.R."/>
            <person name="Jordar V.S."/>
            <person name="Maiti R."/>
            <person name="Kodira C.D."/>
            <person name="Neafsey D.E."/>
            <person name="Zeng Q."/>
            <person name="Hung C.-Y."/>
            <person name="McMahan C."/>
            <person name="Muszewska A."/>
            <person name="Grynberg M."/>
            <person name="Mandel M.A."/>
            <person name="Kellner E.M."/>
            <person name="Barker B.M."/>
            <person name="Galgiani J.N."/>
            <person name="Orbach M.J."/>
            <person name="Kirkland T.N."/>
            <person name="Cole G.T."/>
            <person name="Henn M.R."/>
            <person name="Birren B.W."/>
            <person name="Taylor J.W."/>
        </authorList>
    </citation>
    <scope>NUCLEOTIDE SEQUENCE [LARGE SCALE GENOMIC DNA]</scope>
    <source>
        <strain evidence="11">UAMH 1704</strain>
    </source>
</reference>
<evidence type="ECO:0000256" key="8">
    <source>
        <dbReference type="SAM" id="Phobius"/>
    </source>
</evidence>
<keyword evidence="4 8" id="KW-0812">Transmembrane</keyword>
<comment type="similarity">
    <text evidence="2 7">Belongs to the major facilitator superfamily. Sugar transporter (TC 2.A.1.1) family.</text>
</comment>
<evidence type="ECO:0000313" key="10">
    <source>
        <dbReference type="EMBL" id="EEP75330.1"/>
    </source>
</evidence>
<evidence type="ECO:0000259" key="9">
    <source>
        <dbReference type="PROSITE" id="PS50850"/>
    </source>
</evidence>
<name>C4JKY2_UNCRE</name>
<dbReference type="STRING" id="336963.C4JKY2"/>
<dbReference type="SUPFAM" id="SSF103473">
    <property type="entry name" value="MFS general substrate transporter"/>
    <property type="match status" value="1"/>
</dbReference>
<dbReference type="InterPro" id="IPR005828">
    <property type="entry name" value="MFS_sugar_transport-like"/>
</dbReference>
<dbReference type="FunCoup" id="C4JKY2">
    <property type="interactions" value="688"/>
</dbReference>
<feature type="transmembrane region" description="Helical" evidence="8">
    <location>
        <begin position="358"/>
        <end position="377"/>
    </location>
</feature>
<dbReference type="Pfam" id="PF00083">
    <property type="entry name" value="Sugar_tr"/>
    <property type="match status" value="1"/>
</dbReference>
<dbReference type="InterPro" id="IPR003663">
    <property type="entry name" value="Sugar/inositol_transpt"/>
</dbReference>
<dbReference type="OMA" id="WAITASF"/>
<gene>
    <name evidence="10" type="ORF">UREG_00176</name>
</gene>
<feature type="transmembrane region" description="Helical" evidence="8">
    <location>
        <begin position="74"/>
        <end position="92"/>
    </location>
</feature>
<dbReference type="GeneID" id="8441396"/>
<dbReference type="RefSeq" id="XP_002540663.1">
    <property type="nucleotide sequence ID" value="XM_002540617.1"/>
</dbReference>
<dbReference type="NCBIfam" id="TIGR00879">
    <property type="entry name" value="SP"/>
    <property type="match status" value="1"/>
</dbReference>
<dbReference type="PROSITE" id="PS50850">
    <property type="entry name" value="MFS"/>
    <property type="match status" value="1"/>
</dbReference>
<dbReference type="eggNOG" id="KOG0569">
    <property type="taxonomic scope" value="Eukaryota"/>
</dbReference>
<dbReference type="InterPro" id="IPR020846">
    <property type="entry name" value="MFS_dom"/>
</dbReference>
<dbReference type="AlphaFoldDB" id="C4JKY2"/>
<feature type="domain" description="Major facilitator superfamily (MFS) profile" evidence="9">
    <location>
        <begin position="18"/>
        <end position="475"/>
    </location>
</feature>
<dbReference type="Gene3D" id="1.20.1250.20">
    <property type="entry name" value="MFS general substrate transporter like domains"/>
    <property type="match status" value="1"/>
</dbReference>
<dbReference type="PANTHER" id="PTHR23503">
    <property type="entry name" value="SOLUTE CARRIER FAMILY 2"/>
    <property type="match status" value="1"/>
</dbReference>
<dbReference type="InterPro" id="IPR045263">
    <property type="entry name" value="GLUT"/>
</dbReference>
<evidence type="ECO:0000256" key="3">
    <source>
        <dbReference type="ARBA" id="ARBA00022448"/>
    </source>
</evidence>
<protein>
    <recommendedName>
        <fullName evidence="9">Major facilitator superfamily (MFS) profile domain-containing protein</fullName>
    </recommendedName>
</protein>
<feature type="transmembrane region" description="Helical" evidence="8">
    <location>
        <begin position="323"/>
        <end position="346"/>
    </location>
</feature>
<dbReference type="PANTHER" id="PTHR23503:SF8">
    <property type="entry name" value="FACILITATED GLUCOSE TRANSPORTER PROTEIN 1"/>
    <property type="match status" value="1"/>
</dbReference>
<dbReference type="GO" id="GO:0015149">
    <property type="term" value="F:hexose transmembrane transporter activity"/>
    <property type="evidence" value="ECO:0007669"/>
    <property type="project" value="TreeGrafter"/>
</dbReference>
<feature type="transmembrane region" description="Helical" evidence="8">
    <location>
        <begin position="163"/>
        <end position="183"/>
    </location>
</feature>
<evidence type="ECO:0000256" key="2">
    <source>
        <dbReference type="ARBA" id="ARBA00010992"/>
    </source>
</evidence>
<keyword evidence="11" id="KW-1185">Reference proteome</keyword>